<keyword evidence="3" id="KW-1185">Reference proteome</keyword>
<dbReference type="Proteomes" id="UP000553034">
    <property type="component" value="Unassembled WGS sequence"/>
</dbReference>
<dbReference type="PANTHER" id="PTHR10928">
    <property type="entry name" value="SUPPRESSOR OF FUSED"/>
    <property type="match status" value="1"/>
</dbReference>
<dbReference type="RefSeq" id="WP_183477468.1">
    <property type="nucleotide sequence ID" value="NZ_JACIFO010000005.1"/>
</dbReference>
<evidence type="ECO:0000313" key="3">
    <source>
        <dbReference type="Proteomes" id="UP000553034"/>
    </source>
</evidence>
<dbReference type="InterPro" id="IPR037181">
    <property type="entry name" value="SUFU_N"/>
</dbReference>
<evidence type="ECO:0000259" key="1">
    <source>
        <dbReference type="Pfam" id="PF05076"/>
    </source>
</evidence>
<feature type="domain" description="Suppressor of fused-like" evidence="1">
    <location>
        <begin position="47"/>
        <end position="216"/>
    </location>
</feature>
<sequence length="216" mass="25203">MNKEDYKSKFDEDEAVGWLSIDKLTDKWYPNQEPKHYGPTLKYILGGEEPLDGVSIYKSKNQQEHFHFISYGMSNLYYDLENCDADFSGWGFEFTFRLAPFTEDNNEPTWVISLMQNLAKYVFNSKKWFEEYHFIPANGPIRINTETAITAIAFIEDPEMGKIKTPNGELQFLQIVGITTEEFEQLKLNPTTTETKKLLDKLKKENSLLITDLKRK</sequence>
<gene>
    <name evidence="2" type="ORF">GGR32_001407</name>
</gene>
<comment type="caution">
    <text evidence="2">The sequence shown here is derived from an EMBL/GenBank/DDBJ whole genome shotgun (WGS) entry which is preliminary data.</text>
</comment>
<dbReference type="PANTHER" id="PTHR10928:SF2">
    <property type="entry name" value="SUPPRESSOR OF FUSED HOMOLOG"/>
    <property type="match status" value="1"/>
</dbReference>
<dbReference type="InterPro" id="IPR007768">
    <property type="entry name" value="Suppressor_of_fused"/>
</dbReference>
<accession>A0A840EPX4</accession>
<dbReference type="InterPro" id="IPR020941">
    <property type="entry name" value="SUFU-like_domain"/>
</dbReference>
<proteinExistence type="predicted"/>
<organism evidence="2 3">
    <name type="scientific">Mesonia hippocampi</name>
    <dbReference type="NCBI Taxonomy" id="1628250"/>
    <lineage>
        <taxon>Bacteria</taxon>
        <taxon>Pseudomonadati</taxon>
        <taxon>Bacteroidota</taxon>
        <taxon>Flavobacteriia</taxon>
        <taxon>Flavobacteriales</taxon>
        <taxon>Flavobacteriaceae</taxon>
        <taxon>Mesonia</taxon>
    </lineage>
</organism>
<dbReference type="SUPFAM" id="SSF103359">
    <property type="entry name" value="Suppressor of Fused, N-terminal domain"/>
    <property type="match status" value="1"/>
</dbReference>
<protein>
    <recommendedName>
        <fullName evidence="1">Suppressor of fused-like domain-containing protein</fullName>
    </recommendedName>
</protein>
<dbReference type="GO" id="GO:0005737">
    <property type="term" value="C:cytoplasm"/>
    <property type="evidence" value="ECO:0007669"/>
    <property type="project" value="TreeGrafter"/>
</dbReference>
<name>A0A840EPX4_9FLAO</name>
<dbReference type="AlphaFoldDB" id="A0A840EPX4"/>
<evidence type="ECO:0000313" key="2">
    <source>
        <dbReference type="EMBL" id="MBB4119111.1"/>
    </source>
</evidence>
<dbReference type="Pfam" id="PF05076">
    <property type="entry name" value="SUFU"/>
    <property type="match status" value="1"/>
</dbReference>
<reference evidence="2 3" key="1">
    <citation type="submission" date="2020-08" db="EMBL/GenBank/DDBJ databases">
        <title>Genomic Encyclopedia of Type Strains, Phase IV (KMG-IV): sequencing the most valuable type-strain genomes for metagenomic binning, comparative biology and taxonomic classification.</title>
        <authorList>
            <person name="Goeker M."/>
        </authorList>
    </citation>
    <scope>NUCLEOTIDE SEQUENCE [LARGE SCALE GENOMIC DNA]</scope>
    <source>
        <strain evidence="2 3">DSM 29568</strain>
    </source>
</reference>
<dbReference type="EMBL" id="JACIFO010000005">
    <property type="protein sequence ID" value="MBB4119111.1"/>
    <property type="molecule type" value="Genomic_DNA"/>
</dbReference>